<gene>
    <name evidence="1" type="ORF">BKG61_25560</name>
</gene>
<dbReference type="EMBL" id="MLHV01000033">
    <property type="protein sequence ID" value="OHT91065.1"/>
    <property type="molecule type" value="Genomic_DNA"/>
</dbReference>
<protein>
    <submittedName>
        <fullName evidence="1">Uncharacterized protein</fullName>
    </submittedName>
</protein>
<reference evidence="1 2" key="1">
    <citation type="submission" date="2016-10" db="EMBL/GenBank/DDBJ databases">
        <title>Evaluation of Human, Animal and Environmental Mycobacterium chelonae Isolates by Core Genome Phylogenomic Analysis, Targeted Gene Comparison, and Anti-microbial Susceptibility Patterns: A Tale of Mistaken Identities.</title>
        <authorList>
            <person name="Fogelson S.B."/>
            <person name="Camus A.C."/>
            <person name="Lorenz W."/>
            <person name="Vasireddy R."/>
            <person name="Vasireddy S."/>
            <person name="Smith T."/>
            <person name="Brown-Elliott B.A."/>
            <person name="Wallace R.J.Jr."/>
            <person name="Hasan N.A."/>
            <person name="Reischl U."/>
            <person name="Sanchez S."/>
        </authorList>
    </citation>
    <scope>NUCLEOTIDE SEQUENCE [LARGE SCALE GENOMIC DNA]</scope>
    <source>
        <strain evidence="1 2">24999</strain>
    </source>
</reference>
<evidence type="ECO:0000313" key="1">
    <source>
        <dbReference type="EMBL" id="OHT91065.1"/>
    </source>
</evidence>
<keyword evidence="2" id="KW-1185">Reference proteome</keyword>
<sequence>MNRDEAAAAVAAERGLGPHCYTAHQAPAGSMHGGLWYVSECDPEEMPIDDCVWIVFSDGCVTRGIPVGNPINSPTPPESLRVRP</sequence>
<dbReference type="AlphaFoldDB" id="A0A1S1JTM7"/>
<proteinExistence type="predicted"/>
<name>A0A1S1JTM7_9MYCO</name>
<dbReference type="Proteomes" id="UP000179636">
    <property type="component" value="Unassembled WGS sequence"/>
</dbReference>
<dbReference type="RefSeq" id="WP_070946675.1">
    <property type="nucleotide sequence ID" value="NZ_MLHV01000033.1"/>
</dbReference>
<organism evidence="1 2">
    <name type="scientific">Mycobacterium syngnathidarum</name>
    <dbReference type="NCBI Taxonomy" id="1908205"/>
    <lineage>
        <taxon>Bacteria</taxon>
        <taxon>Bacillati</taxon>
        <taxon>Actinomycetota</taxon>
        <taxon>Actinomycetes</taxon>
        <taxon>Mycobacteriales</taxon>
        <taxon>Mycobacteriaceae</taxon>
        <taxon>Mycobacterium</taxon>
    </lineage>
</organism>
<accession>A0A1S1JTM7</accession>
<comment type="caution">
    <text evidence="1">The sequence shown here is derived from an EMBL/GenBank/DDBJ whole genome shotgun (WGS) entry which is preliminary data.</text>
</comment>
<dbReference type="OrthoDB" id="113184at1763"/>
<evidence type="ECO:0000313" key="2">
    <source>
        <dbReference type="Proteomes" id="UP000179636"/>
    </source>
</evidence>